<dbReference type="PANTHER" id="PTHR43213:SF5">
    <property type="entry name" value="BIFUNCTIONAL DTTP_UTP PYROPHOSPHATASE_METHYLTRANSFERASE PROTEIN-RELATED"/>
    <property type="match status" value="1"/>
</dbReference>
<evidence type="ECO:0000313" key="3">
    <source>
        <dbReference type="EMBL" id="CAB4681641.1"/>
    </source>
</evidence>
<keyword evidence="2" id="KW-0378">Hydrolase</keyword>
<reference evidence="3" key="1">
    <citation type="submission" date="2020-05" db="EMBL/GenBank/DDBJ databases">
        <authorList>
            <person name="Chiriac C."/>
            <person name="Salcher M."/>
            <person name="Ghai R."/>
            <person name="Kavagutti S V."/>
        </authorList>
    </citation>
    <scope>NUCLEOTIDE SEQUENCE</scope>
</reference>
<organism evidence="3">
    <name type="scientific">freshwater metagenome</name>
    <dbReference type="NCBI Taxonomy" id="449393"/>
    <lineage>
        <taxon>unclassified sequences</taxon>
        <taxon>metagenomes</taxon>
        <taxon>ecological metagenomes</taxon>
    </lineage>
</organism>
<evidence type="ECO:0000256" key="1">
    <source>
        <dbReference type="ARBA" id="ARBA00001968"/>
    </source>
</evidence>
<gene>
    <name evidence="3" type="ORF">UFOPK2366_00250</name>
</gene>
<dbReference type="GO" id="GO:0047429">
    <property type="term" value="F:nucleoside triphosphate diphosphatase activity"/>
    <property type="evidence" value="ECO:0007669"/>
    <property type="project" value="InterPro"/>
</dbReference>
<accession>A0A6J6N4V2</accession>
<dbReference type="PANTHER" id="PTHR43213">
    <property type="entry name" value="BIFUNCTIONAL DTTP/UTP PYROPHOSPHATASE/METHYLTRANSFERASE PROTEIN-RELATED"/>
    <property type="match status" value="1"/>
</dbReference>
<name>A0A6J6N4V2_9ZZZZ</name>
<dbReference type="PIRSF" id="PIRSF006305">
    <property type="entry name" value="Maf"/>
    <property type="match status" value="1"/>
</dbReference>
<dbReference type="InterPro" id="IPR003697">
    <property type="entry name" value="Maf-like"/>
</dbReference>
<dbReference type="CDD" id="cd00555">
    <property type="entry name" value="Maf"/>
    <property type="match status" value="1"/>
</dbReference>
<sequence>MSNDSIRVVLASASPRRRELLAQIGMSFEVLPTDIDETEYPGEDPVSYVRRLAIEKALAAVAADDAGENVVVIAADTTVDLDGMILAKPVDDADALRMLGLLAGRTHQVHTGVAICYQGRVAAEVKTSLVTMKASDDQWLRWYVATGEPHGKAGAYGIQGAAAVFVDSVQGSVTNVIGLPLSLLEQLLAEVGVSLLRLLTP</sequence>
<proteinExistence type="inferred from homology"/>
<dbReference type="Pfam" id="PF02545">
    <property type="entry name" value="Maf"/>
    <property type="match status" value="1"/>
</dbReference>
<evidence type="ECO:0000256" key="2">
    <source>
        <dbReference type="ARBA" id="ARBA00022801"/>
    </source>
</evidence>
<dbReference type="InterPro" id="IPR029001">
    <property type="entry name" value="ITPase-like_fam"/>
</dbReference>
<dbReference type="AlphaFoldDB" id="A0A6J6N4V2"/>
<dbReference type="SUPFAM" id="SSF52972">
    <property type="entry name" value="ITPase-like"/>
    <property type="match status" value="1"/>
</dbReference>
<dbReference type="Gene3D" id="3.90.950.10">
    <property type="match status" value="1"/>
</dbReference>
<dbReference type="NCBIfam" id="TIGR00172">
    <property type="entry name" value="maf"/>
    <property type="match status" value="1"/>
</dbReference>
<dbReference type="HAMAP" id="MF_00528">
    <property type="entry name" value="Maf"/>
    <property type="match status" value="1"/>
</dbReference>
<comment type="cofactor">
    <cofactor evidence="1">
        <name>a divalent metal cation</name>
        <dbReference type="ChEBI" id="CHEBI:60240"/>
    </cofactor>
</comment>
<dbReference type="EMBL" id="CAEZXM010000028">
    <property type="protein sequence ID" value="CAB4681641.1"/>
    <property type="molecule type" value="Genomic_DNA"/>
</dbReference>
<protein>
    <submittedName>
        <fullName evidence="3">Unannotated protein</fullName>
    </submittedName>
</protein>